<keyword evidence="1" id="KW-0812">Transmembrane</keyword>
<evidence type="ECO:0000313" key="3">
    <source>
        <dbReference type="Proteomes" id="UP000824166"/>
    </source>
</evidence>
<comment type="caution">
    <text evidence="2">The sequence shown here is derived from an EMBL/GenBank/DDBJ whole genome shotgun (WGS) entry which is preliminary data.</text>
</comment>
<dbReference type="Proteomes" id="UP000824166">
    <property type="component" value="Unassembled WGS sequence"/>
</dbReference>
<evidence type="ECO:0000313" key="2">
    <source>
        <dbReference type="EMBL" id="MBU8868918.1"/>
    </source>
</evidence>
<evidence type="ECO:0000256" key="1">
    <source>
        <dbReference type="SAM" id="Phobius"/>
    </source>
</evidence>
<feature type="transmembrane region" description="Helical" evidence="1">
    <location>
        <begin position="106"/>
        <end position="124"/>
    </location>
</feature>
<dbReference type="InterPro" id="IPR025338">
    <property type="entry name" value="DUF4244"/>
</dbReference>
<sequence length="144" mass="15413">METPSSTLPARRSERRNASRALAATLAGLASVGHGSGTDEARQHKSGNRAVVQFGIEQHGTEQLEMELFNRVEPHGPATIQQLNRQMTLRRTPLMGSEGGMATAEYAIATLAAVGLAGLLVVILRSEEVRGFLLNLVRTALSLP</sequence>
<keyword evidence="1" id="KW-0472">Membrane</keyword>
<organism evidence="2 3">
    <name type="scientific">Paenarthrobacter aromaticivorans</name>
    <dbReference type="NCBI Taxonomy" id="2849150"/>
    <lineage>
        <taxon>Bacteria</taxon>
        <taxon>Bacillati</taxon>
        <taxon>Actinomycetota</taxon>
        <taxon>Actinomycetes</taxon>
        <taxon>Micrococcales</taxon>
        <taxon>Micrococcaceae</taxon>
        <taxon>Paenarthrobacter</taxon>
    </lineage>
</organism>
<proteinExistence type="predicted"/>
<dbReference type="EMBL" id="JAHOPC010000020">
    <property type="protein sequence ID" value="MBU8868918.1"/>
    <property type="molecule type" value="Genomic_DNA"/>
</dbReference>
<name>A0ABS6IB24_9MICC</name>
<gene>
    <name evidence="2" type="ORF">KSW38_21725</name>
</gene>
<keyword evidence="1" id="KW-1133">Transmembrane helix</keyword>
<reference evidence="2 3" key="1">
    <citation type="submission" date="2021-06" db="EMBL/GenBank/DDBJ databases">
        <authorList>
            <person name="Jeong J.W."/>
        </authorList>
    </citation>
    <scope>NUCLEOTIDE SEQUENCE [LARGE SCALE GENOMIC DNA]</scope>
    <source>
        <strain evidence="2 3">MMS21-TAE1-1</strain>
    </source>
</reference>
<accession>A0ABS6IB24</accession>
<dbReference type="Pfam" id="PF14029">
    <property type="entry name" value="DUF4244"/>
    <property type="match status" value="1"/>
</dbReference>
<dbReference type="RefSeq" id="WP_216927029.1">
    <property type="nucleotide sequence ID" value="NZ_JAHOPC010000020.1"/>
</dbReference>
<protein>
    <submittedName>
        <fullName evidence="2">DUF4244 domain-containing protein</fullName>
    </submittedName>
</protein>
<keyword evidence="3" id="KW-1185">Reference proteome</keyword>